<dbReference type="EMBL" id="SODV01000002">
    <property type="protein sequence ID" value="TDW97554.1"/>
    <property type="molecule type" value="Genomic_DNA"/>
</dbReference>
<proteinExistence type="predicted"/>
<reference evidence="1 2" key="1">
    <citation type="submission" date="2019-03" db="EMBL/GenBank/DDBJ databases">
        <title>Genomic Encyclopedia of Type Strains, Phase IV (KMG-IV): sequencing the most valuable type-strain genomes for metagenomic binning, comparative biology and taxonomic classification.</title>
        <authorList>
            <person name="Goeker M."/>
        </authorList>
    </citation>
    <scope>NUCLEOTIDE SEQUENCE [LARGE SCALE GENOMIC DNA]</scope>
    <source>
        <strain evidence="1 2">DSM 100059</strain>
    </source>
</reference>
<organism evidence="1 2">
    <name type="scientific">Dinghuibacter silviterrae</name>
    <dbReference type="NCBI Taxonomy" id="1539049"/>
    <lineage>
        <taxon>Bacteria</taxon>
        <taxon>Pseudomonadati</taxon>
        <taxon>Bacteroidota</taxon>
        <taxon>Chitinophagia</taxon>
        <taxon>Chitinophagales</taxon>
        <taxon>Chitinophagaceae</taxon>
        <taxon>Dinghuibacter</taxon>
    </lineage>
</organism>
<name>A0A4R8DJR4_9BACT</name>
<dbReference type="PROSITE" id="PS51257">
    <property type="entry name" value="PROKAR_LIPOPROTEIN"/>
    <property type="match status" value="1"/>
</dbReference>
<dbReference type="RefSeq" id="WP_133999991.1">
    <property type="nucleotide sequence ID" value="NZ_SODV01000002.1"/>
</dbReference>
<evidence type="ECO:0000313" key="2">
    <source>
        <dbReference type="Proteomes" id="UP000294498"/>
    </source>
</evidence>
<accession>A0A4R8DJR4</accession>
<dbReference type="OrthoDB" id="7069182at2"/>
<dbReference type="Proteomes" id="UP000294498">
    <property type="component" value="Unassembled WGS sequence"/>
</dbReference>
<gene>
    <name evidence="1" type="ORF">EDB95_5404</name>
</gene>
<evidence type="ECO:0000313" key="1">
    <source>
        <dbReference type="EMBL" id="TDW97554.1"/>
    </source>
</evidence>
<dbReference type="AlphaFoldDB" id="A0A4R8DJR4"/>
<protein>
    <submittedName>
        <fullName evidence="1">Uncharacterized protein</fullName>
    </submittedName>
</protein>
<sequence length="167" mass="18826">MKAATLQPLFFLMILTASCKNPQTVNAPQNEKRDTLEAPPKVLASTPIDTTFANENFFSFWHRFRTAVLDSDTAKIIGMTEFPFQTRGPLDDDPDTSYDKENFIPVFYSLLDQSGGIDTSGATEVDGINKTFYPNKKDTYNDQQARVGDFCFKKTGAGWKLYFAYTN</sequence>
<keyword evidence="2" id="KW-1185">Reference proteome</keyword>
<comment type="caution">
    <text evidence="1">The sequence shown here is derived from an EMBL/GenBank/DDBJ whole genome shotgun (WGS) entry which is preliminary data.</text>
</comment>